<keyword evidence="1" id="KW-0812">Transmembrane</keyword>
<feature type="transmembrane region" description="Helical" evidence="1">
    <location>
        <begin position="294"/>
        <end position="316"/>
    </location>
</feature>
<feature type="transmembrane region" description="Helical" evidence="1">
    <location>
        <begin position="167"/>
        <end position="189"/>
    </location>
</feature>
<feature type="transmembrane region" description="Helical" evidence="1">
    <location>
        <begin position="210"/>
        <end position="236"/>
    </location>
</feature>
<proteinExistence type="predicted"/>
<name>A0A917IFB3_9MICO</name>
<dbReference type="Proteomes" id="UP000657592">
    <property type="component" value="Unassembled WGS sequence"/>
</dbReference>
<dbReference type="PANTHER" id="PTHR23542">
    <property type="match status" value="1"/>
</dbReference>
<dbReference type="SUPFAM" id="SSF103473">
    <property type="entry name" value="MFS general substrate transporter"/>
    <property type="match status" value="1"/>
</dbReference>
<evidence type="ECO:0000313" key="2">
    <source>
        <dbReference type="EMBL" id="GGH47503.1"/>
    </source>
</evidence>
<comment type="caution">
    <text evidence="2">The sequence shown here is derived from an EMBL/GenBank/DDBJ whole genome shotgun (WGS) entry which is preliminary data.</text>
</comment>
<keyword evidence="1" id="KW-1133">Transmembrane helix</keyword>
<dbReference type="PANTHER" id="PTHR23542:SF1">
    <property type="entry name" value="MAJOR FACILITATOR SUPERFAMILY (MFS) PROFILE DOMAIN-CONTAINING PROTEIN"/>
    <property type="match status" value="1"/>
</dbReference>
<dbReference type="EMBL" id="BMJY01000012">
    <property type="protein sequence ID" value="GGH47503.1"/>
    <property type="molecule type" value="Genomic_DNA"/>
</dbReference>
<evidence type="ECO:0000256" key="1">
    <source>
        <dbReference type="SAM" id="Phobius"/>
    </source>
</evidence>
<feature type="transmembrane region" description="Helical" evidence="1">
    <location>
        <begin position="242"/>
        <end position="263"/>
    </location>
</feature>
<keyword evidence="1" id="KW-0472">Membrane</keyword>
<dbReference type="InterPro" id="IPR011701">
    <property type="entry name" value="MFS"/>
</dbReference>
<feature type="transmembrane region" description="Helical" evidence="1">
    <location>
        <begin position="357"/>
        <end position="377"/>
    </location>
</feature>
<feature type="transmembrane region" description="Helical" evidence="1">
    <location>
        <begin position="78"/>
        <end position="97"/>
    </location>
</feature>
<gene>
    <name evidence="2" type="ORF">GCM10010921_24290</name>
</gene>
<reference evidence="2" key="2">
    <citation type="submission" date="2020-09" db="EMBL/GenBank/DDBJ databases">
        <authorList>
            <person name="Sun Q."/>
            <person name="Zhou Y."/>
        </authorList>
    </citation>
    <scope>NUCLEOTIDE SEQUENCE</scope>
    <source>
        <strain evidence="2">CGMCC 1.15794</strain>
    </source>
</reference>
<accession>A0A917IFB3</accession>
<dbReference type="InterPro" id="IPR036259">
    <property type="entry name" value="MFS_trans_sf"/>
</dbReference>
<dbReference type="Pfam" id="PF07690">
    <property type="entry name" value="MFS_1"/>
    <property type="match status" value="1"/>
</dbReference>
<dbReference type="GO" id="GO:0022857">
    <property type="term" value="F:transmembrane transporter activity"/>
    <property type="evidence" value="ECO:0007669"/>
    <property type="project" value="InterPro"/>
</dbReference>
<reference evidence="2" key="1">
    <citation type="journal article" date="2014" name="Int. J. Syst. Evol. Microbiol.">
        <title>Complete genome sequence of Corynebacterium casei LMG S-19264T (=DSM 44701T), isolated from a smear-ripened cheese.</title>
        <authorList>
            <consortium name="US DOE Joint Genome Institute (JGI-PGF)"/>
            <person name="Walter F."/>
            <person name="Albersmeier A."/>
            <person name="Kalinowski J."/>
            <person name="Ruckert C."/>
        </authorList>
    </citation>
    <scope>NUCLEOTIDE SEQUENCE</scope>
    <source>
        <strain evidence="2">CGMCC 1.15794</strain>
    </source>
</reference>
<protein>
    <recommendedName>
        <fullName evidence="4">MFS transporter</fullName>
    </recommendedName>
</protein>
<dbReference type="AlphaFoldDB" id="A0A917IFB3"/>
<evidence type="ECO:0008006" key="4">
    <source>
        <dbReference type="Google" id="ProtNLM"/>
    </source>
</evidence>
<dbReference type="RefSeq" id="WP_188756564.1">
    <property type="nucleotide sequence ID" value="NZ_BMJY01000012.1"/>
</dbReference>
<organism evidence="2 3">
    <name type="scientific">Microbacterium album</name>
    <dbReference type="NCBI Taxonomy" id="2053191"/>
    <lineage>
        <taxon>Bacteria</taxon>
        <taxon>Bacillati</taxon>
        <taxon>Actinomycetota</taxon>
        <taxon>Actinomycetes</taxon>
        <taxon>Micrococcales</taxon>
        <taxon>Microbacteriaceae</taxon>
        <taxon>Microbacterium</taxon>
    </lineage>
</organism>
<dbReference type="Gene3D" id="1.20.1250.20">
    <property type="entry name" value="MFS general substrate transporter like domains"/>
    <property type="match status" value="1"/>
</dbReference>
<keyword evidence="3" id="KW-1185">Reference proteome</keyword>
<sequence length="402" mass="41353">MPTYRELLRTPGVARIIAAQLTARFPSGMVSLGLLIHVEHLTHSYAAAGTVLAAVSIGQAVSGPVTSRWMGRWGMRPVLTLLTLVYAAALTALALIVAPVAVLVLLGLVAGLSTPPVQSAVRTIYPKLVNARQLTALYSLDASLQEMIWVMAPVLVTFLAIQVSSVLALLVVVAVAVLGGAWFILSPEVGRVRIPRSRAAIGRVLRKPTVVLATVIGVLFIGSAAAVEAGVVAAFGEGGLESGLVLAVFALGSLAGGLGSGGIPMSPWSTARRLCIVALGTGLTLLWIDNPWWLGAVLFIAGVGFAPALAVMLASTSASVKFSETAEAYGWINTGQLIGAALGSMAAGFAIDGVGPAGAYVVSVALVVSAALVAAVFHRGFPDLRHRDASPIPDTEQLPVIR</sequence>
<feature type="transmembrane region" description="Helical" evidence="1">
    <location>
        <begin position="270"/>
        <end position="288"/>
    </location>
</feature>
<evidence type="ECO:0000313" key="3">
    <source>
        <dbReference type="Proteomes" id="UP000657592"/>
    </source>
</evidence>
<feature type="transmembrane region" description="Helical" evidence="1">
    <location>
        <begin position="328"/>
        <end position="351"/>
    </location>
</feature>